<dbReference type="PANTHER" id="PTHR31482">
    <property type="entry name" value="ESTS AU081301(E20138)"/>
    <property type="match status" value="1"/>
</dbReference>
<dbReference type="EMBL" id="CACRZD030000001">
    <property type="protein sequence ID" value="CAA6654426.1"/>
    <property type="molecule type" value="Genomic_DNA"/>
</dbReference>
<evidence type="ECO:0000313" key="1">
    <source>
        <dbReference type="EMBL" id="CAA2614637.1"/>
    </source>
</evidence>
<evidence type="ECO:0000313" key="2">
    <source>
        <dbReference type="Proteomes" id="UP001189122"/>
    </source>
</evidence>
<proteinExistence type="predicted"/>
<gene>
    <name evidence="1" type="ORF">SI7747_01001016</name>
</gene>
<keyword evidence="2" id="KW-1185">Reference proteome</keyword>
<dbReference type="AlphaFoldDB" id="A0A7I8I9P0"/>
<reference evidence="1 2" key="1">
    <citation type="submission" date="2019-12" db="EMBL/GenBank/DDBJ databases">
        <authorList>
            <person name="Scholz U."/>
            <person name="Mascher M."/>
            <person name="Fiebig A."/>
        </authorList>
    </citation>
    <scope>NUCLEOTIDE SEQUENCE</scope>
</reference>
<dbReference type="Proteomes" id="UP001189122">
    <property type="component" value="Unassembled WGS sequence"/>
</dbReference>
<dbReference type="PANTHER" id="PTHR31482:SF18">
    <property type="entry name" value="ESTS AU081301(E20138)"/>
    <property type="match status" value="1"/>
</dbReference>
<dbReference type="EMBL" id="LR743588">
    <property type="protein sequence ID" value="CAA2614637.1"/>
    <property type="molecule type" value="Genomic_DNA"/>
</dbReference>
<protein>
    <submittedName>
        <fullName evidence="1">Uncharacterized protein</fullName>
    </submittedName>
</protein>
<accession>A0A7I8I9P0</accession>
<sequence length="312" mass="35185">MTHRKRSPTGWRMWIQGERCRFSTCRADPGDNPRQALASGALQLGRRLQLPAGEVPERSSMAEAHGGEMGSLMGPAAQRGWKSFVSSCEDNLAPVGAGYRREWLRVLSCVWPLSWLTSKFGAAAETKPWLPDNSIMSWYLAIETGFFRFPAQVFNRENGHVGFMLSCYDAELSYDSRTDTFTEGVPWERLRAPPVESSAHDLHVSDCLADLRPGTMLRSSGEGTRSWWYGVVGHLGSCGGNELHCRCHRSDAVALEFNQYTEGSRWRRAILSRKDHREEGNEAEGFYGGVRKLRRDDEIAAWRRLWPTGVLD</sequence>
<organism evidence="1">
    <name type="scientific">Spirodela intermedia</name>
    <name type="common">Intermediate duckweed</name>
    <dbReference type="NCBI Taxonomy" id="51605"/>
    <lineage>
        <taxon>Eukaryota</taxon>
        <taxon>Viridiplantae</taxon>
        <taxon>Streptophyta</taxon>
        <taxon>Embryophyta</taxon>
        <taxon>Tracheophyta</taxon>
        <taxon>Spermatophyta</taxon>
        <taxon>Magnoliopsida</taxon>
        <taxon>Liliopsida</taxon>
        <taxon>Araceae</taxon>
        <taxon>Lemnoideae</taxon>
        <taxon>Spirodela</taxon>
    </lineage>
</organism>
<name>A0A7I8I9P0_SPIIN</name>